<name>A0A6J4MRS6_9ACTN</name>
<accession>A0A6J4MRS6</accession>
<feature type="compositionally biased region" description="Low complexity" evidence="1">
    <location>
        <begin position="97"/>
        <end position="112"/>
    </location>
</feature>
<sequence>DLGLRGRRRRGGRRGGGGRDRPRRGARPGLGRPPRRPGAGRRTADGAGPAGGAVHDGVPRLPDLGGRRAHRPAGHRDAGPVAGGAAARAGRRRRPGARCGARPGVPRGPGAV</sequence>
<dbReference type="AlphaFoldDB" id="A0A6J4MRS6"/>
<gene>
    <name evidence="2" type="ORF">AVDCRST_MAG36-3030</name>
</gene>
<feature type="non-terminal residue" evidence="2">
    <location>
        <position position="1"/>
    </location>
</feature>
<proteinExistence type="predicted"/>
<dbReference type="EMBL" id="CADCUH010000193">
    <property type="protein sequence ID" value="CAA9365388.1"/>
    <property type="molecule type" value="Genomic_DNA"/>
</dbReference>
<feature type="non-terminal residue" evidence="2">
    <location>
        <position position="112"/>
    </location>
</feature>
<organism evidence="2">
    <name type="scientific">uncultured Nocardioidaceae bacterium</name>
    <dbReference type="NCBI Taxonomy" id="253824"/>
    <lineage>
        <taxon>Bacteria</taxon>
        <taxon>Bacillati</taxon>
        <taxon>Actinomycetota</taxon>
        <taxon>Actinomycetes</taxon>
        <taxon>Propionibacteriales</taxon>
        <taxon>Nocardioidaceae</taxon>
        <taxon>environmental samples</taxon>
    </lineage>
</organism>
<evidence type="ECO:0000313" key="2">
    <source>
        <dbReference type="EMBL" id="CAA9365388.1"/>
    </source>
</evidence>
<feature type="region of interest" description="Disordered" evidence="1">
    <location>
        <begin position="1"/>
        <end position="112"/>
    </location>
</feature>
<feature type="compositionally biased region" description="Basic residues" evidence="1">
    <location>
        <begin position="1"/>
        <end position="13"/>
    </location>
</feature>
<reference evidence="2" key="1">
    <citation type="submission" date="2020-02" db="EMBL/GenBank/DDBJ databases">
        <authorList>
            <person name="Meier V. D."/>
        </authorList>
    </citation>
    <scope>NUCLEOTIDE SEQUENCE</scope>
    <source>
        <strain evidence="2">AVDCRST_MAG36</strain>
    </source>
</reference>
<evidence type="ECO:0000256" key="1">
    <source>
        <dbReference type="SAM" id="MobiDB-lite"/>
    </source>
</evidence>
<feature type="compositionally biased region" description="Low complexity" evidence="1">
    <location>
        <begin position="79"/>
        <end position="88"/>
    </location>
</feature>
<protein>
    <submittedName>
        <fullName evidence="2">Uncharacterized protein</fullName>
    </submittedName>
</protein>